<proteinExistence type="predicted"/>
<dbReference type="InterPro" id="IPR036890">
    <property type="entry name" value="HATPase_C_sf"/>
</dbReference>
<keyword evidence="15" id="KW-0904">Protein phosphatase</keyword>
<dbReference type="InterPro" id="IPR036097">
    <property type="entry name" value="HisK_dim/P_sf"/>
</dbReference>
<comment type="cofactor">
    <cofactor evidence="3">
        <name>Mg(2+)</name>
        <dbReference type="ChEBI" id="CHEBI:18420"/>
    </cofactor>
</comment>
<dbReference type="SMART" id="SM00387">
    <property type="entry name" value="HATPase_c"/>
    <property type="match status" value="1"/>
</dbReference>
<dbReference type="PRINTS" id="PR00344">
    <property type="entry name" value="BCTRLSENSOR"/>
</dbReference>
<dbReference type="Pfam" id="PF00672">
    <property type="entry name" value="HAMP"/>
    <property type="match status" value="1"/>
</dbReference>
<evidence type="ECO:0000256" key="4">
    <source>
        <dbReference type="ARBA" id="ARBA00004651"/>
    </source>
</evidence>
<organism evidence="26 27">
    <name type="scientific">Micromonospora nigra</name>
    <dbReference type="NCBI Taxonomy" id="145857"/>
    <lineage>
        <taxon>Bacteria</taxon>
        <taxon>Bacillati</taxon>
        <taxon>Actinomycetota</taxon>
        <taxon>Actinomycetes</taxon>
        <taxon>Micromonosporales</taxon>
        <taxon>Micromonosporaceae</taxon>
        <taxon>Micromonospora</taxon>
    </lineage>
</organism>
<dbReference type="Proteomes" id="UP000199699">
    <property type="component" value="Unassembled WGS sequence"/>
</dbReference>
<keyword evidence="19" id="KW-0843">Virulence</keyword>
<comment type="subcellular location">
    <subcellularLocation>
        <location evidence="4">Cell membrane</location>
        <topology evidence="4">Multi-pass membrane protein</topology>
    </subcellularLocation>
</comment>
<dbReference type="CDD" id="cd06225">
    <property type="entry name" value="HAMP"/>
    <property type="match status" value="1"/>
</dbReference>
<keyword evidence="16" id="KW-0472">Membrane</keyword>
<evidence type="ECO:0000256" key="9">
    <source>
        <dbReference type="ARBA" id="ARBA00022692"/>
    </source>
</evidence>
<evidence type="ECO:0000256" key="1">
    <source>
        <dbReference type="ARBA" id="ARBA00000085"/>
    </source>
</evidence>
<evidence type="ECO:0000256" key="13">
    <source>
        <dbReference type="ARBA" id="ARBA00022840"/>
    </source>
</evidence>
<evidence type="ECO:0000256" key="6">
    <source>
        <dbReference type="ARBA" id="ARBA00022475"/>
    </source>
</evidence>
<evidence type="ECO:0000259" key="25">
    <source>
        <dbReference type="PROSITE" id="PS50885"/>
    </source>
</evidence>
<keyword evidence="8" id="KW-0808">Transferase</keyword>
<dbReference type="InterPro" id="IPR003660">
    <property type="entry name" value="HAMP_dom"/>
</dbReference>
<dbReference type="PROSITE" id="PS50885">
    <property type="entry name" value="HAMP"/>
    <property type="match status" value="1"/>
</dbReference>
<evidence type="ECO:0000256" key="12">
    <source>
        <dbReference type="ARBA" id="ARBA00022801"/>
    </source>
</evidence>
<comment type="catalytic activity">
    <reaction evidence="1">
        <text>ATP + protein L-histidine = ADP + protein N-phospho-L-histidine.</text>
        <dbReference type="EC" id="2.7.13.3"/>
    </reaction>
</comment>
<evidence type="ECO:0000256" key="5">
    <source>
        <dbReference type="ARBA" id="ARBA00012438"/>
    </source>
</evidence>
<dbReference type="AlphaFoldDB" id="A0A1C6SVN9"/>
<dbReference type="GO" id="GO:0004721">
    <property type="term" value="F:phosphoprotein phosphatase activity"/>
    <property type="evidence" value="ECO:0007669"/>
    <property type="project" value="UniProtKB-KW"/>
</dbReference>
<dbReference type="Pfam" id="PF02518">
    <property type="entry name" value="HATPase_c"/>
    <property type="match status" value="1"/>
</dbReference>
<dbReference type="Gene3D" id="1.10.287.130">
    <property type="match status" value="1"/>
</dbReference>
<sequence>MALLTAGMGVLLALAFLVPLGVSLGDRAREEAIADAARRSALVTGALAVSTDPEVVRRAVEASGDDPDTRPVVHGLDGASTVGRADAATLDRARAEGRSLLVDVDGGVLRLDPVVRGDRTAVVEVFVPAGALSEGGGSRWLLLAGVAVALVGAAVVVVDRIAARAVEATRGLVRAALAVGDGDLGVRVEPSGPRELAEAGYAFNRMAERFVAARTDERELVADLSHRLRTPLTVLRLDAEALESDDTSVGSFSEAELDRRRGIRRIRQAIVTLEGEIDVLIKTTRKAVATEAGPAMCDVSEVVRDRMVFWAALAGDQNRPHRVTGAQLRIPAPVPRAELAAALDAVIGNVFRYTPQGTAFEVAVSRRDGYVAIRIDDAGPGIANPDRALRRGTSDQGSTGLGLDIAKRVALQANGSVSIDRARLGGASVVMLLADPEATPRQVSRFGLVGRMAREAREQKGGGRRWPRQRPTDG</sequence>
<evidence type="ECO:0000259" key="24">
    <source>
        <dbReference type="PROSITE" id="PS50109"/>
    </source>
</evidence>
<dbReference type="SMART" id="SM00304">
    <property type="entry name" value="HAMP"/>
    <property type="match status" value="1"/>
</dbReference>
<dbReference type="EC" id="2.7.13.3" evidence="5"/>
<feature type="domain" description="HAMP" evidence="25">
    <location>
        <begin position="163"/>
        <end position="215"/>
    </location>
</feature>
<keyword evidence="18" id="KW-0346">Stress response</keyword>
<evidence type="ECO:0000256" key="20">
    <source>
        <dbReference type="ARBA" id="ARBA00023211"/>
    </source>
</evidence>
<evidence type="ECO:0000256" key="7">
    <source>
        <dbReference type="ARBA" id="ARBA00022553"/>
    </source>
</evidence>
<keyword evidence="12" id="KW-0378">Hydrolase</keyword>
<dbReference type="PANTHER" id="PTHR44936:SF9">
    <property type="entry name" value="SENSOR PROTEIN CREC"/>
    <property type="match status" value="1"/>
</dbReference>
<gene>
    <name evidence="26" type="ORF">GA0070616_4707</name>
</gene>
<evidence type="ECO:0000256" key="10">
    <source>
        <dbReference type="ARBA" id="ARBA00022741"/>
    </source>
</evidence>
<dbReference type="EMBL" id="FMHT01000003">
    <property type="protein sequence ID" value="SCL33382.1"/>
    <property type="molecule type" value="Genomic_DNA"/>
</dbReference>
<dbReference type="InterPro" id="IPR050980">
    <property type="entry name" value="2C_sensor_his_kinase"/>
</dbReference>
<evidence type="ECO:0000256" key="2">
    <source>
        <dbReference type="ARBA" id="ARBA00001936"/>
    </source>
</evidence>
<dbReference type="InterPro" id="IPR003594">
    <property type="entry name" value="HATPase_dom"/>
</dbReference>
<evidence type="ECO:0000256" key="15">
    <source>
        <dbReference type="ARBA" id="ARBA00022912"/>
    </source>
</evidence>
<evidence type="ECO:0000256" key="22">
    <source>
        <dbReference type="ARBA" id="ARBA00041776"/>
    </source>
</evidence>
<evidence type="ECO:0000256" key="3">
    <source>
        <dbReference type="ARBA" id="ARBA00001946"/>
    </source>
</evidence>
<dbReference type="InterPro" id="IPR003661">
    <property type="entry name" value="HisK_dim/P_dom"/>
</dbReference>
<keyword evidence="20" id="KW-0464">Manganese</keyword>
<dbReference type="InterPro" id="IPR005467">
    <property type="entry name" value="His_kinase_dom"/>
</dbReference>
<dbReference type="GO" id="GO:0000155">
    <property type="term" value="F:phosphorelay sensor kinase activity"/>
    <property type="evidence" value="ECO:0007669"/>
    <property type="project" value="InterPro"/>
</dbReference>
<keyword evidence="7" id="KW-0597">Phosphoprotein</keyword>
<comment type="cofactor">
    <cofactor evidence="2">
        <name>Mn(2+)</name>
        <dbReference type="ChEBI" id="CHEBI:29035"/>
    </cofactor>
</comment>
<evidence type="ECO:0000256" key="19">
    <source>
        <dbReference type="ARBA" id="ARBA00023026"/>
    </source>
</evidence>
<evidence type="ECO:0000256" key="14">
    <source>
        <dbReference type="ARBA" id="ARBA00022842"/>
    </source>
</evidence>
<dbReference type="CDD" id="cd00082">
    <property type="entry name" value="HisKA"/>
    <property type="match status" value="1"/>
</dbReference>
<dbReference type="PANTHER" id="PTHR44936">
    <property type="entry name" value="SENSOR PROTEIN CREC"/>
    <property type="match status" value="1"/>
</dbReference>
<reference evidence="26 27" key="1">
    <citation type="submission" date="2016-06" db="EMBL/GenBank/DDBJ databases">
        <authorList>
            <person name="Kjaerup R.B."/>
            <person name="Dalgaard T.S."/>
            <person name="Juul-Madsen H.R."/>
        </authorList>
    </citation>
    <scope>NUCLEOTIDE SEQUENCE [LARGE SCALE GENOMIC DNA]</scope>
    <source>
        <strain evidence="26 27">DSM 43818</strain>
    </source>
</reference>
<dbReference type="Pfam" id="PF00512">
    <property type="entry name" value="HisKA"/>
    <property type="match status" value="1"/>
</dbReference>
<feature type="region of interest" description="Disordered" evidence="23">
    <location>
        <begin position="455"/>
        <end position="474"/>
    </location>
</feature>
<evidence type="ECO:0000313" key="27">
    <source>
        <dbReference type="Proteomes" id="UP000199699"/>
    </source>
</evidence>
<keyword evidence="11 26" id="KW-0418">Kinase</keyword>
<keyword evidence="10" id="KW-0547">Nucleotide-binding</keyword>
<dbReference type="STRING" id="145857.GA0070616_4707"/>
<keyword evidence="14" id="KW-0460">Magnesium</keyword>
<evidence type="ECO:0000256" key="11">
    <source>
        <dbReference type="ARBA" id="ARBA00022777"/>
    </source>
</evidence>
<evidence type="ECO:0000256" key="21">
    <source>
        <dbReference type="ARBA" id="ARBA00040454"/>
    </source>
</evidence>
<evidence type="ECO:0000256" key="8">
    <source>
        <dbReference type="ARBA" id="ARBA00022679"/>
    </source>
</evidence>
<evidence type="ECO:0000313" key="26">
    <source>
        <dbReference type="EMBL" id="SCL33382.1"/>
    </source>
</evidence>
<dbReference type="PROSITE" id="PS50109">
    <property type="entry name" value="HIS_KIN"/>
    <property type="match status" value="1"/>
</dbReference>
<dbReference type="SUPFAM" id="SSF47384">
    <property type="entry name" value="Homodimeric domain of signal transducing histidine kinase"/>
    <property type="match status" value="1"/>
</dbReference>
<evidence type="ECO:0000256" key="18">
    <source>
        <dbReference type="ARBA" id="ARBA00023016"/>
    </source>
</evidence>
<accession>A0A1C6SVN9</accession>
<dbReference type="Gene3D" id="3.30.565.10">
    <property type="entry name" value="Histidine kinase-like ATPase, C-terminal domain"/>
    <property type="match status" value="1"/>
</dbReference>
<evidence type="ECO:0000256" key="16">
    <source>
        <dbReference type="ARBA" id="ARBA00022989"/>
    </source>
</evidence>
<keyword evidence="16" id="KW-1133">Transmembrane helix</keyword>
<evidence type="ECO:0000256" key="17">
    <source>
        <dbReference type="ARBA" id="ARBA00023012"/>
    </source>
</evidence>
<evidence type="ECO:0000256" key="23">
    <source>
        <dbReference type="SAM" id="MobiDB-lite"/>
    </source>
</evidence>
<keyword evidence="9" id="KW-0812">Transmembrane</keyword>
<keyword evidence="6" id="KW-1003">Cell membrane</keyword>
<dbReference type="GO" id="GO:0005524">
    <property type="term" value="F:ATP binding"/>
    <property type="evidence" value="ECO:0007669"/>
    <property type="project" value="UniProtKB-KW"/>
</dbReference>
<keyword evidence="27" id="KW-1185">Reference proteome</keyword>
<name>A0A1C6SVN9_9ACTN</name>
<dbReference type="SUPFAM" id="SSF55874">
    <property type="entry name" value="ATPase domain of HSP90 chaperone/DNA topoisomerase II/histidine kinase"/>
    <property type="match status" value="1"/>
</dbReference>
<dbReference type="GO" id="GO:0005886">
    <property type="term" value="C:plasma membrane"/>
    <property type="evidence" value="ECO:0007669"/>
    <property type="project" value="UniProtKB-SubCell"/>
</dbReference>
<keyword evidence="17" id="KW-0902">Two-component regulatory system</keyword>
<protein>
    <recommendedName>
        <fullName evidence="21">Signal transduction histidine-protein kinase/phosphatase MprB</fullName>
        <ecNumber evidence="5">2.7.13.3</ecNumber>
    </recommendedName>
    <alternativeName>
        <fullName evidence="22">Mycobacterial persistence regulator B</fullName>
    </alternativeName>
</protein>
<dbReference type="InterPro" id="IPR004358">
    <property type="entry name" value="Sig_transdc_His_kin-like_C"/>
</dbReference>
<feature type="domain" description="Histidine kinase" evidence="24">
    <location>
        <begin position="223"/>
        <end position="437"/>
    </location>
</feature>
<keyword evidence="13" id="KW-0067">ATP-binding</keyword>